<accession>A0A1E7LBR9</accession>
<dbReference type="InterPro" id="IPR011335">
    <property type="entry name" value="Restrct_endonuc-II-like"/>
</dbReference>
<evidence type="ECO:0000259" key="1">
    <source>
        <dbReference type="Pfam" id="PF05685"/>
    </source>
</evidence>
<evidence type="ECO:0000313" key="2">
    <source>
        <dbReference type="EMBL" id="OEV13590.1"/>
    </source>
</evidence>
<dbReference type="EMBL" id="LJGW01000052">
    <property type="protein sequence ID" value="OEV13590.1"/>
    <property type="molecule type" value="Genomic_DNA"/>
</dbReference>
<organism evidence="2 3">
    <name type="scientific">Streptomyces nanshensis</name>
    <dbReference type="NCBI Taxonomy" id="518642"/>
    <lineage>
        <taxon>Bacteria</taxon>
        <taxon>Bacillati</taxon>
        <taxon>Actinomycetota</taxon>
        <taxon>Actinomycetes</taxon>
        <taxon>Kitasatosporales</taxon>
        <taxon>Streptomycetaceae</taxon>
        <taxon>Streptomyces</taxon>
    </lineage>
</organism>
<protein>
    <recommendedName>
        <fullName evidence="1">Putative restriction endonuclease domain-containing protein</fullName>
    </recommendedName>
</protein>
<name>A0A1E7LBR9_9ACTN</name>
<feature type="domain" description="Putative restriction endonuclease" evidence="1">
    <location>
        <begin position="23"/>
        <end position="188"/>
    </location>
</feature>
<dbReference type="AlphaFoldDB" id="A0A1E7LBR9"/>
<dbReference type="SUPFAM" id="SSF52980">
    <property type="entry name" value="Restriction endonuclease-like"/>
    <property type="match status" value="1"/>
</dbReference>
<dbReference type="Pfam" id="PF05685">
    <property type="entry name" value="Uma2"/>
    <property type="match status" value="1"/>
</dbReference>
<dbReference type="PANTHER" id="PTHR35400">
    <property type="entry name" value="SLR1083 PROTEIN"/>
    <property type="match status" value="1"/>
</dbReference>
<sequence>MTIAPIDRIEMTEREVPSLDDLFERLERMPVPEGYKTEIVEGTVFMSPQRDTHWEIVLGIVEQLRTRYPKGRVKSDVRFDFPGNLNGFAPDVVALGEDARQNERGQWDIEAIEFIAEVVSQSTAANDYGAKKRVYATARVPVLLVVDPCAGECHLFTQPEKDDYQSHLTVAFGRPLDLSATAVGLELETGDFPRD</sequence>
<dbReference type="PATRIC" id="fig|518642.10.peg.7040"/>
<gene>
    <name evidence="2" type="ORF">AN218_02770</name>
</gene>
<dbReference type="CDD" id="cd06260">
    <property type="entry name" value="DUF820-like"/>
    <property type="match status" value="1"/>
</dbReference>
<dbReference type="InterPro" id="IPR012296">
    <property type="entry name" value="Nuclease_put_TT1808"/>
</dbReference>
<dbReference type="Proteomes" id="UP000176005">
    <property type="component" value="Unassembled WGS sequence"/>
</dbReference>
<reference evidence="2 3" key="1">
    <citation type="journal article" date="2016" name="Front. Microbiol.">
        <title>Comparative Genomics Analysis of Streptomyces Species Reveals Their Adaptation to the Marine Environment and Their Diversity at the Genomic Level.</title>
        <authorList>
            <person name="Tian X."/>
            <person name="Zhang Z."/>
            <person name="Yang T."/>
            <person name="Chen M."/>
            <person name="Li J."/>
            <person name="Chen F."/>
            <person name="Yang J."/>
            <person name="Li W."/>
            <person name="Zhang B."/>
            <person name="Zhang Z."/>
            <person name="Wu J."/>
            <person name="Zhang C."/>
            <person name="Long L."/>
            <person name="Xiao J."/>
        </authorList>
    </citation>
    <scope>NUCLEOTIDE SEQUENCE [LARGE SCALE GENOMIC DNA]</scope>
    <source>
        <strain evidence="2 3">SCSIO 10429</strain>
    </source>
</reference>
<proteinExistence type="predicted"/>
<dbReference type="RefSeq" id="WP_070014970.1">
    <property type="nucleotide sequence ID" value="NZ_LJGW01000052.1"/>
</dbReference>
<dbReference type="PANTHER" id="PTHR35400:SF3">
    <property type="entry name" value="SLL1072 PROTEIN"/>
    <property type="match status" value="1"/>
</dbReference>
<dbReference type="InterPro" id="IPR008538">
    <property type="entry name" value="Uma2"/>
</dbReference>
<comment type="caution">
    <text evidence="2">The sequence shown here is derived from an EMBL/GenBank/DDBJ whole genome shotgun (WGS) entry which is preliminary data.</text>
</comment>
<keyword evidence="3" id="KW-1185">Reference proteome</keyword>
<dbReference type="Gene3D" id="3.90.1570.10">
    <property type="entry name" value="tt1808, chain A"/>
    <property type="match status" value="1"/>
</dbReference>
<evidence type="ECO:0000313" key="3">
    <source>
        <dbReference type="Proteomes" id="UP000176005"/>
    </source>
</evidence>